<protein>
    <submittedName>
        <fullName evidence="2">Uncharacterized protein</fullName>
    </submittedName>
</protein>
<feature type="compositionally biased region" description="Basic and acidic residues" evidence="1">
    <location>
        <begin position="60"/>
        <end position="70"/>
    </location>
</feature>
<dbReference type="Proteomes" id="UP000184418">
    <property type="component" value="Unassembled WGS sequence"/>
</dbReference>
<name>A0A1M6B0Q7_9BACT</name>
<feature type="compositionally biased region" description="Basic and acidic residues" evidence="1">
    <location>
        <begin position="1"/>
        <end position="12"/>
    </location>
</feature>
<dbReference type="AlphaFoldDB" id="A0A1M6B0Q7"/>
<accession>A0A1M6B0Q7</accession>
<dbReference type="RefSeq" id="WP_073105585.1">
    <property type="nucleotide sequence ID" value="NZ_FQYN01000001.1"/>
</dbReference>
<organism evidence="2 3">
    <name type="scientific">Hymenobacter daecheongensis DSM 21074</name>
    <dbReference type="NCBI Taxonomy" id="1121955"/>
    <lineage>
        <taxon>Bacteria</taxon>
        <taxon>Pseudomonadati</taxon>
        <taxon>Bacteroidota</taxon>
        <taxon>Cytophagia</taxon>
        <taxon>Cytophagales</taxon>
        <taxon>Hymenobacteraceae</taxon>
        <taxon>Hymenobacter</taxon>
    </lineage>
</organism>
<dbReference type="OrthoDB" id="964393at2"/>
<proteinExistence type="predicted"/>
<dbReference type="STRING" id="1121955.SAMN02745146_0833"/>
<evidence type="ECO:0000313" key="3">
    <source>
        <dbReference type="Proteomes" id="UP000184418"/>
    </source>
</evidence>
<dbReference type="EMBL" id="FQYN01000001">
    <property type="protein sequence ID" value="SHI42281.1"/>
    <property type="molecule type" value="Genomic_DNA"/>
</dbReference>
<evidence type="ECO:0000256" key="1">
    <source>
        <dbReference type="SAM" id="MobiDB-lite"/>
    </source>
</evidence>
<sequence length="70" mass="7748">MPSHHNESDPKAKVKHNTPAAEGQPKADALPTNQLDPETEDRLEQEATDAGLRHPNRNLNKPDIDKPAYS</sequence>
<feature type="region of interest" description="Disordered" evidence="1">
    <location>
        <begin position="1"/>
        <end position="70"/>
    </location>
</feature>
<reference evidence="2 3" key="1">
    <citation type="submission" date="2016-11" db="EMBL/GenBank/DDBJ databases">
        <authorList>
            <person name="Jaros S."/>
            <person name="Januszkiewicz K."/>
            <person name="Wedrychowicz H."/>
        </authorList>
    </citation>
    <scope>NUCLEOTIDE SEQUENCE [LARGE SCALE GENOMIC DNA]</scope>
    <source>
        <strain evidence="2 3">DSM 21074</strain>
    </source>
</reference>
<evidence type="ECO:0000313" key="2">
    <source>
        <dbReference type="EMBL" id="SHI42281.1"/>
    </source>
</evidence>
<keyword evidence="3" id="KW-1185">Reference proteome</keyword>
<gene>
    <name evidence="2" type="ORF">SAMN02745146_0833</name>
</gene>